<dbReference type="STRING" id="246404.A0A507F2H3"/>
<comment type="similarity">
    <text evidence="2">Belongs to the NAD(P)-dependent epimerase/dehydratase family. Dihydroflavonol-4-reductase subfamily.</text>
</comment>
<dbReference type="AlphaFoldDB" id="A0A507F2H3"/>
<evidence type="ECO:0000256" key="2">
    <source>
        <dbReference type="ARBA" id="ARBA00023445"/>
    </source>
</evidence>
<dbReference type="EMBL" id="QEAP01000285">
    <property type="protein sequence ID" value="TPX70479.1"/>
    <property type="molecule type" value="Genomic_DNA"/>
</dbReference>
<reference evidence="4 5" key="1">
    <citation type="journal article" date="2019" name="Sci. Rep.">
        <title>Comparative genomics of chytrid fungi reveal insights into the obligate biotrophic and pathogenic lifestyle of Synchytrium endobioticum.</title>
        <authorList>
            <person name="van de Vossenberg B.T.L.H."/>
            <person name="Warris S."/>
            <person name="Nguyen H.D.T."/>
            <person name="van Gent-Pelzer M.P.E."/>
            <person name="Joly D.L."/>
            <person name="van de Geest H.C."/>
            <person name="Bonants P.J.M."/>
            <person name="Smith D.S."/>
            <person name="Levesque C.A."/>
            <person name="van der Lee T.A.J."/>
        </authorList>
    </citation>
    <scope>NUCLEOTIDE SEQUENCE [LARGE SCALE GENOMIC DNA]</scope>
    <source>
        <strain evidence="4 5">CBS 675.73</strain>
    </source>
</reference>
<sequence>MSPSSTQDKQKHKRESWLVIGGCGFLGKAIVDQLLQNGDVDVCIFDLRQSFKDDRISFFTGDLTRRSDVDAAVRGRDVVVHTASPPHGLKAQVYVDVNVGGTRNVIDSCVANGIKRLVYTSSAGVVFNGQSLVNADESLPYCTKHMDTYNETKAEGEKLVLAANGRDGLLTVAIRPTGIIGPRDMQGISTMLKAAKEGKTGVKIGVNDSLMDYTYVDNAAYAHILAGQRLHASSGIGGEAFFITNDSPIFSWDMIKMVWDEYGVKNSLRFTLPTPVALCLAFIVEFFVLLLSPVTTIHPTFTVFRIRILTNNKYHNIEKAKKLLGYKPIVPLGEGVKRAVAWFKEEEARQAKSQTK</sequence>
<comment type="caution">
    <text evidence="4">The sequence shown here is derived from an EMBL/GenBank/DDBJ whole genome shotgun (WGS) entry which is preliminary data.</text>
</comment>
<keyword evidence="5" id="KW-1185">Reference proteome</keyword>
<feature type="domain" description="3-beta hydroxysteroid dehydrogenase/isomerase" evidence="3">
    <location>
        <begin position="18"/>
        <end position="273"/>
    </location>
</feature>
<name>A0A507F2H3_9FUNG</name>
<accession>A0A507F2H3</accession>
<dbReference type="PANTHER" id="PTHR10366">
    <property type="entry name" value="NAD DEPENDENT EPIMERASE/DEHYDRATASE"/>
    <property type="match status" value="1"/>
</dbReference>
<dbReference type="OrthoDB" id="10058185at2759"/>
<proteinExistence type="inferred from homology"/>
<dbReference type="Pfam" id="PF01073">
    <property type="entry name" value="3Beta_HSD"/>
    <property type="match status" value="1"/>
</dbReference>
<dbReference type="InterPro" id="IPR036291">
    <property type="entry name" value="NAD(P)-bd_dom_sf"/>
</dbReference>
<dbReference type="SUPFAM" id="SSF51735">
    <property type="entry name" value="NAD(P)-binding Rossmann-fold domains"/>
    <property type="match status" value="1"/>
</dbReference>
<keyword evidence="1" id="KW-0560">Oxidoreductase</keyword>
<protein>
    <recommendedName>
        <fullName evidence="3">3-beta hydroxysteroid dehydrogenase/isomerase domain-containing protein</fullName>
    </recommendedName>
</protein>
<evidence type="ECO:0000313" key="4">
    <source>
        <dbReference type="EMBL" id="TPX70479.1"/>
    </source>
</evidence>
<dbReference type="GO" id="GO:0006694">
    <property type="term" value="P:steroid biosynthetic process"/>
    <property type="evidence" value="ECO:0007669"/>
    <property type="project" value="InterPro"/>
</dbReference>
<dbReference type="InterPro" id="IPR002225">
    <property type="entry name" value="3Beta_OHSteriod_DH/Estase"/>
</dbReference>
<dbReference type="Proteomes" id="UP000320333">
    <property type="component" value="Unassembled WGS sequence"/>
</dbReference>
<gene>
    <name evidence="4" type="ORF">CcCBS67573_g06540</name>
</gene>
<organism evidence="4 5">
    <name type="scientific">Chytriomyces confervae</name>
    <dbReference type="NCBI Taxonomy" id="246404"/>
    <lineage>
        <taxon>Eukaryota</taxon>
        <taxon>Fungi</taxon>
        <taxon>Fungi incertae sedis</taxon>
        <taxon>Chytridiomycota</taxon>
        <taxon>Chytridiomycota incertae sedis</taxon>
        <taxon>Chytridiomycetes</taxon>
        <taxon>Chytridiales</taxon>
        <taxon>Chytriomycetaceae</taxon>
        <taxon>Chytriomyces</taxon>
    </lineage>
</organism>
<evidence type="ECO:0000259" key="3">
    <source>
        <dbReference type="Pfam" id="PF01073"/>
    </source>
</evidence>
<dbReference type="GO" id="GO:0000252">
    <property type="term" value="F:3-beta-hydroxysteroid dehydrogenase [NAD(P)+]/C4-decarboxylase activity"/>
    <property type="evidence" value="ECO:0007669"/>
    <property type="project" value="TreeGrafter"/>
</dbReference>
<dbReference type="GO" id="GO:0005783">
    <property type="term" value="C:endoplasmic reticulum"/>
    <property type="evidence" value="ECO:0007669"/>
    <property type="project" value="TreeGrafter"/>
</dbReference>
<dbReference type="PANTHER" id="PTHR10366:SF564">
    <property type="entry name" value="STEROL-4-ALPHA-CARBOXYLATE 3-DEHYDROGENASE, DECARBOXYLATING"/>
    <property type="match status" value="1"/>
</dbReference>
<evidence type="ECO:0000313" key="5">
    <source>
        <dbReference type="Proteomes" id="UP000320333"/>
    </source>
</evidence>
<dbReference type="InterPro" id="IPR050425">
    <property type="entry name" value="NAD(P)_dehydrat-like"/>
</dbReference>
<dbReference type="Gene3D" id="3.40.50.720">
    <property type="entry name" value="NAD(P)-binding Rossmann-like Domain"/>
    <property type="match status" value="1"/>
</dbReference>
<evidence type="ECO:0000256" key="1">
    <source>
        <dbReference type="ARBA" id="ARBA00023002"/>
    </source>
</evidence>